<evidence type="ECO:0000256" key="1">
    <source>
        <dbReference type="ARBA" id="ARBA00005005"/>
    </source>
</evidence>
<dbReference type="EMBL" id="CACSIK010000002">
    <property type="protein sequence ID" value="CAA0104299.1"/>
    <property type="molecule type" value="Genomic_DNA"/>
</dbReference>
<feature type="compositionally biased region" description="Basic and acidic residues" evidence="6">
    <location>
        <begin position="274"/>
        <end position="290"/>
    </location>
</feature>
<keyword evidence="8" id="KW-0456">Lyase</keyword>
<dbReference type="GO" id="GO:0006635">
    <property type="term" value="P:fatty acid beta-oxidation"/>
    <property type="evidence" value="ECO:0007669"/>
    <property type="project" value="UniProtKB-UniPathway"/>
</dbReference>
<evidence type="ECO:0000256" key="2">
    <source>
        <dbReference type="ARBA" id="ARBA00005254"/>
    </source>
</evidence>
<dbReference type="InterPro" id="IPR029045">
    <property type="entry name" value="ClpP/crotonase-like_dom_sf"/>
</dbReference>
<dbReference type="Gene3D" id="3.90.226.10">
    <property type="entry name" value="2-enoyl-CoA Hydratase, Chain A, domain 1"/>
    <property type="match status" value="1"/>
</dbReference>
<dbReference type="InterPro" id="IPR001753">
    <property type="entry name" value="Enoyl-CoA_hydra/iso"/>
</dbReference>
<dbReference type="Gene3D" id="1.10.12.10">
    <property type="entry name" value="Lyase 2-enoyl-coa Hydratase, Chain A, domain 2"/>
    <property type="match status" value="1"/>
</dbReference>
<evidence type="ECO:0000256" key="4">
    <source>
        <dbReference type="ARBA" id="ARBA00023098"/>
    </source>
</evidence>
<dbReference type="Proteomes" id="UP000439591">
    <property type="component" value="Unassembled WGS sequence"/>
</dbReference>
<comment type="pathway">
    <text evidence="1">Lipid metabolism; fatty acid beta-oxidation.</text>
</comment>
<dbReference type="OrthoDB" id="4608673at2"/>
<dbReference type="SUPFAM" id="SSF52096">
    <property type="entry name" value="ClpP/crotonase"/>
    <property type="match status" value="1"/>
</dbReference>
<dbReference type="GO" id="GO:0016829">
    <property type="term" value="F:lyase activity"/>
    <property type="evidence" value="ECO:0007669"/>
    <property type="project" value="UniProtKB-KW"/>
</dbReference>
<evidence type="ECO:0000256" key="3">
    <source>
        <dbReference type="ARBA" id="ARBA00022832"/>
    </source>
</evidence>
<keyword evidence="3" id="KW-0276">Fatty acid metabolism</keyword>
<dbReference type="Pfam" id="PF00378">
    <property type="entry name" value="ECH_1"/>
    <property type="match status" value="1"/>
</dbReference>
<dbReference type="EC" id="4.2.1.149" evidence="8"/>
<feature type="region of interest" description="Disordered" evidence="6">
    <location>
        <begin position="264"/>
        <end position="290"/>
    </location>
</feature>
<proteinExistence type="inferred from homology"/>
<dbReference type="UniPathway" id="UPA00659"/>
<keyword evidence="9" id="KW-1185">Reference proteome</keyword>
<dbReference type="GO" id="GO:0016853">
    <property type="term" value="F:isomerase activity"/>
    <property type="evidence" value="ECO:0007669"/>
    <property type="project" value="UniProtKB-KW"/>
</dbReference>
<evidence type="ECO:0000313" key="9">
    <source>
        <dbReference type="Proteomes" id="UP000435877"/>
    </source>
</evidence>
<comment type="similarity">
    <text evidence="2">Belongs to the enoyl-CoA hydratase/isomerase family.</text>
</comment>
<dbReference type="PANTHER" id="PTHR43149:SF1">
    <property type="entry name" value="DELTA(3,5)-DELTA(2,4)-DIENOYL-COA ISOMERASE, MITOCHONDRIAL"/>
    <property type="match status" value="1"/>
</dbReference>
<dbReference type="RefSeq" id="WP_159269441.1">
    <property type="nucleotide sequence ID" value="NZ_CACSIK010000002.1"/>
</dbReference>
<evidence type="ECO:0000256" key="5">
    <source>
        <dbReference type="ARBA" id="ARBA00023235"/>
    </source>
</evidence>
<evidence type="ECO:0000313" key="7">
    <source>
        <dbReference type="EMBL" id="CAA0104121.1"/>
    </source>
</evidence>
<keyword evidence="5" id="KW-0413">Isomerase</keyword>
<dbReference type="Proteomes" id="UP000435877">
    <property type="component" value="Unassembled WGS sequence"/>
</dbReference>
<organism evidence="8 9">
    <name type="scientific">Zhongshania aliphaticivorans</name>
    <dbReference type="NCBI Taxonomy" id="1470434"/>
    <lineage>
        <taxon>Bacteria</taxon>
        <taxon>Pseudomonadati</taxon>
        <taxon>Pseudomonadota</taxon>
        <taxon>Gammaproteobacteria</taxon>
        <taxon>Cellvibrionales</taxon>
        <taxon>Spongiibacteraceae</taxon>
        <taxon>Zhongshania</taxon>
    </lineage>
</organism>
<evidence type="ECO:0000313" key="8">
    <source>
        <dbReference type="EMBL" id="CAA0104299.1"/>
    </source>
</evidence>
<gene>
    <name evidence="8" type="primary">caiD_4</name>
    <name evidence="7" type="synonym">caiD_2</name>
    <name evidence="8" type="ORF">IHBHHGIJ_02729</name>
    <name evidence="7" type="ORF">KFEGEMFD_02101</name>
</gene>
<sequence>MSDATQFSSFRFEVNAAVAHIVLNRSDKRNCLVREFWYDLPQAVKLAERLPEVRCILLRAEGKMFSSGIDLAVLQGLTAMGDGLELARKADHLRRTVLSLQDAISALEETRLPVIAAIQGACIGGALDVVCAADIRLAESATAFTPLEMDFGFVPDLGTVQRLTANLPSAVVADWLMDCRTVSGDEAKHLGFVSRVVADAGELESMAVALAERIAARSPVAIMGAKEVMKFTKEHGVKASLRYTATWQSSVFPGDDVANCLKAKQTGGAPSHENMADDRPLYGKEDTLQQ</sequence>
<protein>
    <submittedName>
        <fullName evidence="8">Carnitinyl-CoA dehydratase</fullName>
        <ecNumber evidence="8">4.2.1.149</ecNumber>
    </submittedName>
</protein>
<dbReference type="InterPro" id="IPR045002">
    <property type="entry name" value="Ech1-like"/>
</dbReference>
<accession>A0A5S9PKP6</accession>
<dbReference type="EMBL" id="CACSIM010000003">
    <property type="protein sequence ID" value="CAA0104121.1"/>
    <property type="molecule type" value="Genomic_DNA"/>
</dbReference>
<keyword evidence="4" id="KW-0443">Lipid metabolism</keyword>
<reference evidence="9 10" key="1">
    <citation type="submission" date="2019-11" db="EMBL/GenBank/DDBJ databases">
        <authorList>
            <person name="Holert J."/>
        </authorList>
    </citation>
    <scope>NUCLEOTIDE SEQUENCE [LARGE SCALE GENOMIC DNA]</scope>
    <source>
        <strain evidence="7">BC3_2A</strain>
        <strain evidence="8">SB11_1A</strain>
    </source>
</reference>
<name>A0A5S9PKP6_9GAMM</name>
<evidence type="ECO:0000313" key="10">
    <source>
        <dbReference type="Proteomes" id="UP000439591"/>
    </source>
</evidence>
<dbReference type="CDD" id="cd06558">
    <property type="entry name" value="crotonase-like"/>
    <property type="match status" value="1"/>
</dbReference>
<evidence type="ECO:0000256" key="6">
    <source>
        <dbReference type="SAM" id="MobiDB-lite"/>
    </source>
</evidence>
<dbReference type="PANTHER" id="PTHR43149">
    <property type="entry name" value="ENOYL-COA HYDRATASE"/>
    <property type="match status" value="1"/>
</dbReference>
<dbReference type="AlphaFoldDB" id="A0A5S9PKP6"/>
<dbReference type="InterPro" id="IPR014748">
    <property type="entry name" value="Enoyl-CoA_hydra_C"/>
</dbReference>